<evidence type="ECO:0008006" key="3">
    <source>
        <dbReference type="Google" id="ProtNLM"/>
    </source>
</evidence>
<keyword evidence="2" id="KW-1185">Reference proteome</keyword>
<gene>
    <name evidence="1" type="ORF">ACFL2Z_04850</name>
</gene>
<sequence>MSKLTNSLFPGIAAMLLLTVGVCMGGVNLVPPEVEVAEGDRLVDLVWRDLHPESLVSVEPPVLGTISFPWDGMATLSSEGFYLGACDWTYDFLVSNVRDTIELSWQEIIDWREGTIASRQIQIPDVEVLLDLSNGMRVKVDSTGLFLLDATGWAGPLPAFHGIYVGGYPELGDLSVDYTFTCTSGGEVTGTAGDVEFTWVNDLDSTGSFTVTQADMSTHVDRGLKVKFPAGTYVTDDGFSVEVMVPLVSGNRFAISGETFEGYLVIRRSVEDRESLYKVRANISKCDTFEFFADAEGHYDPWGDRSYSDRGVVSDQPGVTPDPDLETVLNGFPYEYAVVTWDWSDDHFQVLSPINWYSVSPSVPPNTTSLDKVTVVPNPYVLSAGWEVDDSKLLFTNVPDDATIRIYDVAGGYVDTVRPTVYSYDQSEKQGSAEWDLRNAAGKQITSGVYIYHIESKLGESLGRFIVVR</sequence>
<dbReference type="EMBL" id="JBHPEI010000089">
    <property type="protein sequence ID" value="MFC1800218.1"/>
    <property type="molecule type" value="Genomic_DNA"/>
</dbReference>
<proteinExistence type="predicted"/>
<name>A0ABV6YQA0_UNCEI</name>
<evidence type="ECO:0000313" key="2">
    <source>
        <dbReference type="Proteomes" id="UP001594288"/>
    </source>
</evidence>
<dbReference type="Gene3D" id="2.60.40.4070">
    <property type="match status" value="1"/>
</dbReference>
<accession>A0ABV6YQA0</accession>
<organism evidence="1 2">
    <name type="scientific">Eiseniibacteriota bacterium</name>
    <dbReference type="NCBI Taxonomy" id="2212470"/>
    <lineage>
        <taxon>Bacteria</taxon>
        <taxon>Candidatus Eiseniibacteriota</taxon>
    </lineage>
</organism>
<evidence type="ECO:0000313" key="1">
    <source>
        <dbReference type="EMBL" id="MFC1800218.1"/>
    </source>
</evidence>
<dbReference type="Proteomes" id="UP001594288">
    <property type="component" value="Unassembled WGS sequence"/>
</dbReference>
<protein>
    <recommendedName>
        <fullName evidence="3">FlgD Ig-like domain-containing protein</fullName>
    </recommendedName>
</protein>
<comment type="caution">
    <text evidence="1">The sequence shown here is derived from an EMBL/GenBank/DDBJ whole genome shotgun (WGS) entry which is preliminary data.</text>
</comment>
<reference evidence="1 2" key="1">
    <citation type="submission" date="2024-09" db="EMBL/GenBank/DDBJ databases">
        <authorList>
            <person name="D'Angelo T."/>
        </authorList>
    </citation>
    <scope>NUCLEOTIDE SEQUENCE [LARGE SCALE GENOMIC DNA]</scope>
    <source>
        <strain evidence="1">SAG AM-311-F02</strain>
    </source>
</reference>